<feature type="region of interest" description="Disordered" evidence="3">
    <location>
        <begin position="82"/>
        <end position="104"/>
    </location>
</feature>
<proteinExistence type="predicted"/>
<evidence type="ECO:0000256" key="3">
    <source>
        <dbReference type="SAM" id="MobiDB-lite"/>
    </source>
</evidence>
<dbReference type="RefSeq" id="XP_029222682.1">
    <property type="nucleotide sequence ID" value="XM_029359769.1"/>
</dbReference>
<organism evidence="4 5">
    <name type="scientific">Besnoitia besnoiti</name>
    <name type="common">Apicomplexan protozoan</name>
    <dbReference type="NCBI Taxonomy" id="94643"/>
    <lineage>
        <taxon>Eukaryota</taxon>
        <taxon>Sar</taxon>
        <taxon>Alveolata</taxon>
        <taxon>Apicomplexa</taxon>
        <taxon>Conoidasida</taxon>
        <taxon>Coccidia</taxon>
        <taxon>Eucoccidiorida</taxon>
        <taxon>Eimeriorina</taxon>
        <taxon>Sarcocystidae</taxon>
        <taxon>Besnoitia</taxon>
    </lineage>
</organism>
<protein>
    <submittedName>
        <fullName evidence="4">Putative ribosomal protein S11</fullName>
    </submittedName>
</protein>
<evidence type="ECO:0000256" key="2">
    <source>
        <dbReference type="ARBA" id="ARBA00023274"/>
    </source>
</evidence>
<dbReference type="KEGG" id="bbes:BESB_010150"/>
<accession>A0A2A9MQQ3</accession>
<dbReference type="GO" id="GO:1990904">
    <property type="term" value="C:ribonucleoprotein complex"/>
    <property type="evidence" value="ECO:0007669"/>
    <property type="project" value="UniProtKB-KW"/>
</dbReference>
<dbReference type="EMBL" id="NWUJ01000001">
    <property type="protein sequence ID" value="PFH38673.1"/>
    <property type="molecule type" value="Genomic_DNA"/>
</dbReference>
<dbReference type="GeneID" id="40306077"/>
<dbReference type="GO" id="GO:0003735">
    <property type="term" value="F:structural constituent of ribosome"/>
    <property type="evidence" value="ECO:0007669"/>
    <property type="project" value="InterPro"/>
</dbReference>
<dbReference type="Proteomes" id="UP000224006">
    <property type="component" value="Chromosome I"/>
</dbReference>
<reference evidence="4 5" key="1">
    <citation type="submission" date="2017-09" db="EMBL/GenBank/DDBJ databases">
        <title>Genome sequencing of Besnoitia besnoiti strain Bb-Ger1.</title>
        <authorList>
            <person name="Schares G."/>
            <person name="Venepally P."/>
            <person name="Lorenzi H.A."/>
        </authorList>
    </citation>
    <scope>NUCLEOTIDE SEQUENCE [LARGE SCALE GENOMIC DNA]</scope>
    <source>
        <strain evidence="4 5">Bb-Ger1</strain>
    </source>
</reference>
<keyword evidence="1 4" id="KW-0689">Ribosomal protein</keyword>
<dbReference type="OrthoDB" id="329520at2759"/>
<evidence type="ECO:0000256" key="1">
    <source>
        <dbReference type="ARBA" id="ARBA00022980"/>
    </source>
</evidence>
<dbReference type="VEuPathDB" id="ToxoDB:BESB_010150"/>
<comment type="caution">
    <text evidence="4">The sequence shown here is derived from an EMBL/GenBank/DDBJ whole genome shotgun (WGS) entry which is preliminary data.</text>
</comment>
<keyword evidence="2" id="KW-0687">Ribonucleoprotein</keyword>
<keyword evidence="5" id="KW-1185">Reference proteome</keyword>
<gene>
    <name evidence="4" type="ORF">BESB_010150</name>
</gene>
<name>A0A2A9MQQ3_BESBE</name>
<sequence>MALPVAAFHSGLESCVPLMTAAPTPGCLRQAVVSIRGTCARTSAYPVTFSWASADAQHLLYAGFTASQHGLPMRRTFSRLRMHRESSSSRRKTTVPQRSDNPTDGTCMPYLLGIGAHYSRFPVRELSLHSGGLKGKAYTSGTAPEMLLGFTPAIPKPVYAYYRFRQRLFFSTTKPASASDANLSPGSQAALSEIRSNVERAAEKGKALAATSSSSGGAGRQVKKQLSKKEMRTLGGHPRRFKLMGGRPEFHHVDRNKNGHIIEPTDKFQVVITTSKNNVHAQVVNKSRAYRTIFGSFAGNVGIRKQAQQGSQCAYRIGQNIARKCRRLGISQVEIKFRRIMRVNQLLQAFTAHGLGVTAIAHEPRLPKCGQNATKPRKRRRV</sequence>
<dbReference type="InterPro" id="IPR036967">
    <property type="entry name" value="Ribosomal_uS11_sf"/>
</dbReference>
<feature type="compositionally biased region" description="Polar residues" evidence="3">
    <location>
        <begin position="94"/>
        <end position="104"/>
    </location>
</feature>
<feature type="region of interest" description="Disordered" evidence="3">
    <location>
        <begin position="202"/>
        <end position="245"/>
    </location>
</feature>
<evidence type="ECO:0000313" key="4">
    <source>
        <dbReference type="EMBL" id="PFH38673.1"/>
    </source>
</evidence>
<dbReference type="GO" id="GO:0005840">
    <property type="term" value="C:ribosome"/>
    <property type="evidence" value="ECO:0007669"/>
    <property type="project" value="UniProtKB-KW"/>
</dbReference>
<evidence type="ECO:0000313" key="5">
    <source>
        <dbReference type="Proteomes" id="UP000224006"/>
    </source>
</evidence>
<dbReference type="AlphaFoldDB" id="A0A2A9MQQ3"/>
<dbReference type="Gene3D" id="3.30.420.80">
    <property type="entry name" value="Ribosomal protein S11"/>
    <property type="match status" value="1"/>
</dbReference>
<dbReference type="SUPFAM" id="SSF53137">
    <property type="entry name" value="Translational machinery components"/>
    <property type="match status" value="1"/>
</dbReference>
<dbReference type="GO" id="GO:0006412">
    <property type="term" value="P:translation"/>
    <property type="evidence" value="ECO:0007669"/>
    <property type="project" value="InterPro"/>
</dbReference>